<evidence type="ECO:0000256" key="4">
    <source>
        <dbReference type="ARBA" id="ARBA00022692"/>
    </source>
</evidence>
<comment type="similarity">
    <text evidence="2">Belongs to the MotB family.</text>
</comment>
<name>A0A4V1N3E4_9SPHN</name>
<evidence type="ECO:0000259" key="10">
    <source>
        <dbReference type="PROSITE" id="PS51123"/>
    </source>
</evidence>
<dbReference type="GO" id="GO:0005886">
    <property type="term" value="C:plasma membrane"/>
    <property type="evidence" value="ECO:0007669"/>
    <property type="project" value="UniProtKB-SubCell"/>
</dbReference>
<dbReference type="Proteomes" id="UP000290958">
    <property type="component" value="Unassembled WGS sequence"/>
</dbReference>
<dbReference type="PANTHER" id="PTHR30329">
    <property type="entry name" value="STATOR ELEMENT OF FLAGELLAR MOTOR COMPLEX"/>
    <property type="match status" value="1"/>
</dbReference>
<dbReference type="PROSITE" id="PS51123">
    <property type="entry name" value="OMPA_2"/>
    <property type="match status" value="1"/>
</dbReference>
<dbReference type="CDD" id="cd07185">
    <property type="entry name" value="OmpA_C-like"/>
    <property type="match status" value="1"/>
</dbReference>
<evidence type="ECO:0000256" key="5">
    <source>
        <dbReference type="ARBA" id="ARBA00022989"/>
    </source>
</evidence>
<sequence>MAGTDKQAAPIVIRRVKKVVGGGHHGGAWKVAYADFVTAMMAFFLLLWLISSPDKEQLKGLAEYFTPGPPSAPQATGTTSGASDSPGTGGHTQRNQADSRSPTGTPAMTAASAGVARGGSADVPSAALRVLAQELKVALDAVPQDHAAPTSFMTDMGRDELRVSLTDTDRQSMFQGNSANLNAYGRNMLARIAAKMKDFKVNIAVEGHTDGAGGSSDANWQLSGARALAARNALIASGVAADRFTQVVAMAATRPVYPDQPNRPENRRITIVLLADQSALPANSGFAF</sequence>
<protein>
    <submittedName>
        <fullName evidence="11">Flagellar motor protein MotB</fullName>
    </submittedName>
</protein>
<dbReference type="Pfam" id="PF00691">
    <property type="entry name" value="OmpA"/>
    <property type="match status" value="1"/>
</dbReference>
<evidence type="ECO:0000256" key="9">
    <source>
        <dbReference type="SAM" id="Phobius"/>
    </source>
</evidence>
<dbReference type="EMBL" id="SBKP01000009">
    <property type="protein sequence ID" value="RXR28376.1"/>
    <property type="molecule type" value="Genomic_DNA"/>
</dbReference>
<dbReference type="InterPro" id="IPR050330">
    <property type="entry name" value="Bact_OuterMem_StrucFunc"/>
</dbReference>
<dbReference type="Pfam" id="PF13677">
    <property type="entry name" value="MotB_plug"/>
    <property type="match status" value="1"/>
</dbReference>
<evidence type="ECO:0000256" key="2">
    <source>
        <dbReference type="ARBA" id="ARBA00008914"/>
    </source>
</evidence>
<evidence type="ECO:0000256" key="7">
    <source>
        <dbReference type="PROSITE-ProRule" id="PRU00473"/>
    </source>
</evidence>
<proteinExistence type="inferred from homology"/>
<evidence type="ECO:0000256" key="1">
    <source>
        <dbReference type="ARBA" id="ARBA00004162"/>
    </source>
</evidence>
<dbReference type="RefSeq" id="WP_129404451.1">
    <property type="nucleotide sequence ID" value="NZ_SBKP01000009.1"/>
</dbReference>
<dbReference type="InterPro" id="IPR006665">
    <property type="entry name" value="OmpA-like"/>
</dbReference>
<dbReference type="InterPro" id="IPR025713">
    <property type="entry name" value="MotB-like_N_dom"/>
</dbReference>
<keyword evidence="4 9" id="KW-0812">Transmembrane</keyword>
<feature type="domain" description="OmpA-like" evidence="10">
    <location>
        <begin position="161"/>
        <end position="277"/>
    </location>
</feature>
<evidence type="ECO:0000256" key="3">
    <source>
        <dbReference type="ARBA" id="ARBA00022475"/>
    </source>
</evidence>
<evidence type="ECO:0000313" key="11">
    <source>
        <dbReference type="EMBL" id="RXR28376.1"/>
    </source>
</evidence>
<keyword evidence="3" id="KW-1003">Cell membrane</keyword>
<keyword evidence="5 9" id="KW-1133">Transmembrane helix</keyword>
<comment type="subcellular location">
    <subcellularLocation>
        <location evidence="1">Cell membrane</location>
        <topology evidence="1">Single-pass membrane protein</topology>
    </subcellularLocation>
</comment>
<dbReference type="PANTHER" id="PTHR30329:SF21">
    <property type="entry name" value="LIPOPROTEIN YIAD-RELATED"/>
    <property type="match status" value="1"/>
</dbReference>
<dbReference type="Gene3D" id="3.30.1330.60">
    <property type="entry name" value="OmpA-like domain"/>
    <property type="match status" value="1"/>
</dbReference>
<keyword evidence="11" id="KW-0282">Flagellum</keyword>
<dbReference type="SUPFAM" id="SSF103088">
    <property type="entry name" value="OmpA-like"/>
    <property type="match status" value="1"/>
</dbReference>
<gene>
    <name evidence="11" type="ORF">EQG66_10000</name>
</gene>
<dbReference type="InterPro" id="IPR036737">
    <property type="entry name" value="OmpA-like_sf"/>
</dbReference>
<feature type="region of interest" description="Disordered" evidence="8">
    <location>
        <begin position="62"/>
        <end position="116"/>
    </location>
</feature>
<keyword evidence="12" id="KW-1185">Reference proteome</keyword>
<feature type="transmembrane region" description="Helical" evidence="9">
    <location>
        <begin position="31"/>
        <end position="50"/>
    </location>
</feature>
<keyword evidence="6 7" id="KW-0472">Membrane</keyword>
<keyword evidence="11" id="KW-0969">Cilium</keyword>
<evidence type="ECO:0000313" key="12">
    <source>
        <dbReference type="Proteomes" id="UP000290958"/>
    </source>
</evidence>
<dbReference type="AlphaFoldDB" id="A0A4V1N3E4"/>
<comment type="caution">
    <text evidence="11">The sequence shown here is derived from an EMBL/GenBank/DDBJ whole genome shotgun (WGS) entry which is preliminary data.</text>
</comment>
<accession>A0A4V1N3E4</accession>
<keyword evidence="11" id="KW-0966">Cell projection</keyword>
<feature type="compositionally biased region" description="Polar residues" evidence="8">
    <location>
        <begin position="73"/>
        <end position="106"/>
    </location>
</feature>
<dbReference type="OrthoDB" id="7170686at2"/>
<reference evidence="12" key="1">
    <citation type="submission" date="2019-01" db="EMBL/GenBank/DDBJ databases">
        <title>Cytophagaceae bacterium strain CAR-16.</title>
        <authorList>
            <person name="Chen W.-M."/>
        </authorList>
    </citation>
    <scope>NUCLEOTIDE SEQUENCE [LARGE SCALE GENOMIC DNA]</scope>
    <source>
        <strain evidence="12">CHR27</strain>
    </source>
</reference>
<organism evidence="11 12">
    <name type="scientific">Sphingobium fluviale</name>
    <dbReference type="NCBI Taxonomy" id="2506423"/>
    <lineage>
        <taxon>Bacteria</taxon>
        <taxon>Pseudomonadati</taxon>
        <taxon>Pseudomonadota</taxon>
        <taxon>Alphaproteobacteria</taxon>
        <taxon>Sphingomonadales</taxon>
        <taxon>Sphingomonadaceae</taxon>
        <taxon>Sphingobium</taxon>
    </lineage>
</organism>
<evidence type="ECO:0000256" key="6">
    <source>
        <dbReference type="ARBA" id="ARBA00023136"/>
    </source>
</evidence>
<evidence type="ECO:0000256" key="8">
    <source>
        <dbReference type="SAM" id="MobiDB-lite"/>
    </source>
</evidence>